<sequence>MTLEKIRTEINCLIGDQTRCFEDIVIDLRAIAEHASSFADAFEDEEFPEFDTVENAA</sequence>
<gene>
    <name evidence="1" type="ORF">PLANPX_1175</name>
</gene>
<proteinExistence type="predicted"/>
<dbReference type="Proteomes" id="UP000326837">
    <property type="component" value="Chromosome"/>
</dbReference>
<organism evidence="1 2">
    <name type="scientific">Lacipirellula parvula</name>
    <dbReference type="NCBI Taxonomy" id="2650471"/>
    <lineage>
        <taxon>Bacteria</taxon>
        <taxon>Pseudomonadati</taxon>
        <taxon>Planctomycetota</taxon>
        <taxon>Planctomycetia</taxon>
        <taxon>Pirellulales</taxon>
        <taxon>Lacipirellulaceae</taxon>
        <taxon>Lacipirellula</taxon>
    </lineage>
</organism>
<dbReference type="EMBL" id="AP021861">
    <property type="protein sequence ID" value="BBO31563.1"/>
    <property type="molecule type" value="Genomic_DNA"/>
</dbReference>
<dbReference type="AlphaFoldDB" id="A0A5K7XB80"/>
<protein>
    <submittedName>
        <fullName evidence="1">Uncharacterized protein</fullName>
    </submittedName>
</protein>
<accession>A0A5K7XB80</accession>
<evidence type="ECO:0000313" key="1">
    <source>
        <dbReference type="EMBL" id="BBO31563.1"/>
    </source>
</evidence>
<dbReference type="KEGG" id="lpav:PLANPX_1175"/>
<keyword evidence="2" id="KW-1185">Reference proteome</keyword>
<name>A0A5K7XB80_9BACT</name>
<evidence type="ECO:0000313" key="2">
    <source>
        <dbReference type="Proteomes" id="UP000326837"/>
    </source>
</evidence>
<reference evidence="2" key="1">
    <citation type="submission" date="2019-10" db="EMBL/GenBank/DDBJ databases">
        <title>Lacipirellula parvula gen. nov., sp. nov., representing a lineage of planctomycetes widespread in freshwater anoxic habitats, and description of the family Lacipirellulaceae.</title>
        <authorList>
            <person name="Dedysh S.N."/>
            <person name="Kulichevskaya I.S."/>
            <person name="Beletsky A.V."/>
            <person name="Rakitin A.L."/>
            <person name="Mardanov A.V."/>
            <person name="Ivanova A.A."/>
            <person name="Saltykova V.X."/>
            <person name="Rijpstra W.I.C."/>
            <person name="Sinninghe Damste J.S."/>
            <person name="Ravin N.V."/>
        </authorList>
    </citation>
    <scope>NUCLEOTIDE SEQUENCE [LARGE SCALE GENOMIC DNA]</scope>
    <source>
        <strain evidence="2">PX69</strain>
    </source>
</reference>
<dbReference type="RefSeq" id="WP_172991882.1">
    <property type="nucleotide sequence ID" value="NZ_AP021861.1"/>
</dbReference>